<comment type="caution">
    <text evidence="4">The sequence shown here is derived from an EMBL/GenBank/DDBJ whole genome shotgun (WGS) entry which is preliminary data.</text>
</comment>
<dbReference type="PANTHER" id="PTHR30203:SF33">
    <property type="entry name" value="BLR4455 PROTEIN"/>
    <property type="match status" value="1"/>
</dbReference>
<comment type="similarity">
    <text evidence="1 2">Belongs to the outer membrane factor (OMF) (TC 1.B.17) family.</text>
</comment>
<evidence type="ECO:0000256" key="1">
    <source>
        <dbReference type="ARBA" id="ARBA00007613"/>
    </source>
</evidence>
<dbReference type="NCBIfam" id="TIGR01845">
    <property type="entry name" value="outer_NodT"/>
    <property type="match status" value="1"/>
</dbReference>
<evidence type="ECO:0000313" key="4">
    <source>
        <dbReference type="EMBL" id="OXC79888.1"/>
    </source>
</evidence>
<dbReference type="SUPFAM" id="SSF56954">
    <property type="entry name" value="Outer membrane efflux proteins (OEP)"/>
    <property type="match status" value="1"/>
</dbReference>
<protein>
    <submittedName>
        <fullName evidence="4">Heavy metal RND efflux outer membrane protein, CzcC family</fullName>
    </submittedName>
</protein>
<keyword evidence="2" id="KW-0472">Membrane</keyword>
<keyword evidence="2" id="KW-0564">Palmitate</keyword>
<dbReference type="GO" id="GO:0005886">
    <property type="term" value="C:plasma membrane"/>
    <property type="evidence" value="ECO:0007669"/>
    <property type="project" value="UniProtKB-SubCell"/>
</dbReference>
<dbReference type="OrthoDB" id="9770517at2"/>
<dbReference type="RefSeq" id="WP_089159286.1">
    <property type="nucleotide sequence ID" value="NZ_MTHB01000027.1"/>
</dbReference>
<comment type="subcellular location">
    <subcellularLocation>
        <location evidence="2">Cell membrane</location>
        <topology evidence="2">Lipid-anchor</topology>
    </subcellularLocation>
</comment>
<gene>
    <name evidence="4" type="ORF">BSU04_03650</name>
</gene>
<name>A0A226XAM1_CABSO</name>
<dbReference type="Pfam" id="PF02321">
    <property type="entry name" value="OEP"/>
    <property type="match status" value="2"/>
</dbReference>
<evidence type="ECO:0000313" key="5">
    <source>
        <dbReference type="Proteomes" id="UP000214720"/>
    </source>
</evidence>
<organism evidence="4 5">
    <name type="scientific">Caballeronia sordidicola</name>
    <name type="common">Burkholderia sordidicola</name>
    <dbReference type="NCBI Taxonomy" id="196367"/>
    <lineage>
        <taxon>Bacteria</taxon>
        <taxon>Pseudomonadati</taxon>
        <taxon>Pseudomonadota</taxon>
        <taxon>Betaproteobacteria</taxon>
        <taxon>Burkholderiales</taxon>
        <taxon>Burkholderiaceae</taxon>
        <taxon>Caballeronia</taxon>
    </lineage>
</organism>
<dbReference type="InterPro" id="IPR010131">
    <property type="entry name" value="MdtP/NodT-like"/>
</dbReference>
<keyword evidence="2" id="KW-1134">Transmembrane beta strand</keyword>
<feature type="coiled-coil region" evidence="3">
    <location>
        <begin position="223"/>
        <end position="250"/>
    </location>
</feature>
<dbReference type="Gene3D" id="1.20.1600.10">
    <property type="entry name" value="Outer membrane efflux proteins (OEP)"/>
    <property type="match status" value="1"/>
</dbReference>
<dbReference type="Gene3D" id="2.20.200.10">
    <property type="entry name" value="Outer membrane efflux proteins (OEP)"/>
    <property type="match status" value="1"/>
</dbReference>
<dbReference type="AlphaFoldDB" id="A0A226XAM1"/>
<keyword evidence="2" id="KW-0449">Lipoprotein</keyword>
<keyword evidence="2" id="KW-0812">Transmembrane</keyword>
<keyword evidence="3" id="KW-0175">Coiled coil</keyword>
<reference evidence="5" key="1">
    <citation type="submission" date="2017-01" db="EMBL/GenBank/DDBJ databases">
        <title>Genome Analysis of Deinococcus marmoris KOPRI26562.</title>
        <authorList>
            <person name="Kim J.H."/>
            <person name="Oh H.-M."/>
        </authorList>
    </citation>
    <scope>NUCLEOTIDE SEQUENCE [LARGE SCALE GENOMIC DNA]</scope>
    <source>
        <strain evidence="5">PAMC 26633</strain>
    </source>
</reference>
<evidence type="ECO:0000256" key="2">
    <source>
        <dbReference type="RuleBase" id="RU362097"/>
    </source>
</evidence>
<dbReference type="PANTHER" id="PTHR30203">
    <property type="entry name" value="OUTER MEMBRANE CATION EFFLUX PROTEIN"/>
    <property type="match status" value="1"/>
</dbReference>
<dbReference type="EMBL" id="MTHB01000027">
    <property type="protein sequence ID" value="OXC79888.1"/>
    <property type="molecule type" value="Genomic_DNA"/>
</dbReference>
<dbReference type="InterPro" id="IPR003423">
    <property type="entry name" value="OMP_efflux"/>
</dbReference>
<proteinExistence type="inferred from homology"/>
<evidence type="ECO:0000256" key="3">
    <source>
        <dbReference type="SAM" id="Coils"/>
    </source>
</evidence>
<accession>A0A226XAM1</accession>
<dbReference type="GO" id="GO:0015562">
    <property type="term" value="F:efflux transmembrane transporter activity"/>
    <property type="evidence" value="ECO:0007669"/>
    <property type="project" value="InterPro"/>
</dbReference>
<dbReference type="Proteomes" id="UP000214720">
    <property type="component" value="Unassembled WGS sequence"/>
</dbReference>
<dbReference type="PROSITE" id="PS51257">
    <property type="entry name" value="PROKAR_LIPOPROTEIN"/>
    <property type="match status" value="1"/>
</dbReference>
<sequence>MSAARSYLVAGAVSMLAACTVGPDYVRPVAPVPAAYKSADPQALAASKDWKPAQPADTHPRAPWWESYGDPQLNQLEVQVAAANQDVAAAAARFRGARAAVAQSRALYFPTVSANAAFNQTRVSQNVLYKSSAGVTLPDYSINAQVSWEPDLWGRISRAVEGGQAQAQASAADLQSALLSMQAELATDYFDLRSTVQEERLLQQTLDAYQKALGLTQDRFDHGVAAESDVAQAQEQLKSTQAQLIDLEITKSSLINAIAILVGQPPSSFSLDVAPLNERQTPNPAVVLEVLPLGLPSTLLERRPDIAAAERRVAEANARVGVATAAFFPNLMLAATGGLEATNFSSWLMAPSRFWSLGPQLAFTVLDFGGRAAARDAARAAYDERVANYRQTVLSAFGQVEDNLTGLLVLQREANAQREAVDAAQRSLGSVSNRYENGAVTYLNVVVTQTIVLSDQRAAVQIERRRMEASIALVKALGGGWSAADLPTSSQLTHATD</sequence>